<dbReference type="SUPFAM" id="SSF53474">
    <property type="entry name" value="alpha/beta-Hydrolases"/>
    <property type="match status" value="1"/>
</dbReference>
<dbReference type="InterPro" id="IPR000073">
    <property type="entry name" value="AB_hydrolase_1"/>
</dbReference>
<name>A0ABT5DU47_9BACT</name>
<evidence type="ECO:0000313" key="3">
    <source>
        <dbReference type="Proteomes" id="UP001221686"/>
    </source>
</evidence>
<accession>A0ABT5DU47</accession>
<dbReference type="InterPro" id="IPR029058">
    <property type="entry name" value="AB_hydrolase_fold"/>
</dbReference>
<dbReference type="PANTHER" id="PTHR43798">
    <property type="entry name" value="MONOACYLGLYCEROL LIPASE"/>
    <property type="match status" value="1"/>
</dbReference>
<protein>
    <submittedName>
        <fullName evidence="2">Alpha/beta fold hydrolase</fullName>
    </submittedName>
</protein>
<reference evidence="2 3" key="1">
    <citation type="submission" date="2022-11" db="EMBL/GenBank/DDBJ databases">
        <title>Minimal conservation of predation-associated metabolite biosynthetic gene clusters underscores biosynthetic potential of Myxococcota including descriptions for ten novel species: Archangium lansinium sp. nov., Myxococcus landrumus sp. nov., Nannocystis bai.</title>
        <authorList>
            <person name="Ahearne A."/>
            <person name="Stevens C."/>
            <person name="Dowd S."/>
        </authorList>
    </citation>
    <scope>NUCLEOTIDE SEQUENCE [LARGE SCALE GENOMIC DNA]</scope>
    <source>
        <strain evidence="2 3">BB15-2</strain>
    </source>
</reference>
<dbReference type="GO" id="GO:0016787">
    <property type="term" value="F:hydrolase activity"/>
    <property type="evidence" value="ECO:0007669"/>
    <property type="project" value="UniProtKB-KW"/>
</dbReference>
<gene>
    <name evidence="2" type="ORF">POL25_07030</name>
</gene>
<keyword evidence="2" id="KW-0378">Hydrolase</keyword>
<proteinExistence type="predicted"/>
<comment type="caution">
    <text evidence="2">The sequence shown here is derived from an EMBL/GenBank/DDBJ whole genome shotgun (WGS) entry which is preliminary data.</text>
</comment>
<keyword evidence="3" id="KW-1185">Reference proteome</keyword>
<dbReference type="Proteomes" id="UP001221686">
    <property type="component" value="Unassembled WGS sequence"/>
</dbReference>
<dbReference type="RefSeq" id="WP_272085129.1">
    <property type="nucleotide sequence ID" value="NZ_JAQNDL010000001.1"/>
</dbReference>
<dbReference type="InterPro" id="IPR050266">
    <property type="entry name" value="AB_hydrolase_sf"/>
</dbReference>
<feature type="domain" description="AB hydrolase-1" evidence="1">
    <location>
        <begin position="30"/>
        <end position="137"/>
    </location>
</feature>
<dbReference type="PANTHER" id="PTHR43798:SF33">
    <property type="entry name" value="HYDROLASE, PUTATIVE (AFU_ORTHOLOGUE AFUA_2G14860)-RELATED"/>
    <property type="match status" value="1"/>
</dbReference>
<dbReference type="EMBL" id="JAQNDL010000001">
    <property type="protein sequence ID" value="MDC0716638.1"/>
    <property type="molecule type" value="Genomic_DNA"/>
</dbReference>
<sequence>MPRALSIVRTSVAGRSTRYRQIEPTAGDRPLLLVHGLACSSDAFLPTLEHLAEAPRGGLVLAADMPGYGESEGPRQALGMASLGEWQARFLDAVAVERAHVVANSMGCQVALALARQFPERVASLTLIGPTTGDQLESPLRYALGLVADSVFESAAYNLTLMRMTAQMGARRYLASAREMLRDHPIALAQSVQCPVLVLRGRRDWIIPDRVAMRLAEALPRGQFSHVSRVAHAIQFDRPVELCERLSAFIAEVEASSADPELEETGKTGHG</sequence>
<evidence type="ECO:0000259" key="1">
    <source>
        <dbReference type="Pfam" id="PF00561"/>
    </source>
</evidence>
<organism evidence="2 3">
    <name type="scientific">Nannocystis bainbridge</name>
    <dbReference type="NCBI Taxonomy" id="2995303"/>
    <lineage>
        <taxon>Bacteria</taxon>
        <taxon>Pseudomonadati</taxon>
        <taxon>Myxococcota</taxon>
        <taxon>Polyangia</taxon>
        <taxon>Nannocystales</taxon>
        <taxon>Nannocystaceae</taxon>
        <taxon>Nannocystis</taxon>
    </lineage>
</organism>
<dbReference type="Pfam" id="PF00561">
    <property type="entry name" value="Abhydrolase_1"/>
    <property type="match status" value="1"/>
</dbReference>
<dbReference type="PRINTS" id="PR00111">
    <property type="entry name" value="ABHYDROLASE"/>
</dbReference>
<dbReference type="Gene3D" id="3.40.50.1820">
    <property type="entry name" value="alpha/beta hydrolase"/>
    <property type="match status" value="1"/>
</dbReference>
<evidence type="ECO:0000313" key="2">
    <source>
        <dbReference type="EMBL" id="MDC0716638.1"/>
    </source>
</evidence>